<reference evidence="5" key="6">
    <citation type="submission" date="2002-03" db="EMBL/GenBank/DDBJ databases">
        <authorList>
            <person name="Stapleton M."/>
            <person name="Brokstein P."/>
            <person name="Hong L."/>
            <person name="Agbayani A."/>
            <person name="Carlson J."/>
            <person name="Champe M."/>
            <person name="Chavez C."/>
            <person name="Dorsett V."/>
            <person name="Dresnek D."/>
            <person name="Farfan D."/>
            <person name="Frise E."/>
            <person name="George R."/>
            <person name="Gonzalez M."/>
            <person name="Guarin H."/>
            <person name="Kronmiller B."/>
            <person name="Li P."/>
            <person name="Liao G."/>
            <person name="Miranda A."/>
            <person name="Mungall C.J."/>
            <person name="Nunoo J."/>
            <person name="Pacleb J."/>
            <person name="Paragas V."/>
            <person name="Park S."/>
            <person name="Patel S."/>
            <person name="Phouanenavong S."/>
            <person name="Wan K."/>
            <person name="Yu C."/>
            <person name="Lewis S.E."/>
            <person name="Rubin G.M."/>
            <person name="Celniker S."/>
        </authorList>
    </citation>
    <scope>NUCLEOTIDE SEQUENCE</scope>
</reference>
<dbReference type="RefSeq" id="NP_651433.1">
    <property type="nucleotide sequence ID" value="NM_143176.2"/>
</dbReference>
<dbReference type="SMR" id="Q9VBL8"/>
<accession>Q9VBL8</accession>
<keyword evidence="3" id="KW-0732">Signal</keyword>
<feature type="coiled-coil region" evidence="1">
    <location>
        <begin position="106"/>
        <end position="133"/>
    </location>
</feature>
<reference evidence="7" key="3">
    <citation type="journal article" date="2002" name="Genome Biol.">
        <title>Annotation of the Drosophila melanogaster euchromatic genome: a systematic review.</title>
        <authorList>
            <person name="Misra S."/>
            <person name="Crosby M.A."/>
            <person name="Mungall C.J."/>
            <person name="Matthews B.B."/>
            <person name="Campbell K.S."/>
            <person name="Hradecky P."/>
            <person name="Huang Y."/>
            <person name="Kaminker J.S."/>
            <person name="Millburn G.H."/>
            <person name="Prochnik S.E."/>
            <person name="Smith C.D."/>
            <person name="Tupy J.L."/>
            <person name="Whitfied E.J."/>
            <person name="Bayraktaroglu L."/>
            <person name="Berman B.P."/>
            <person name="Bettencourt B.R."/>
            <person name="Celniker S.E."/>
            <person name="de Grey A.D."/>
            <person name="Drysdale R.A."/>
            <person name="Harris N.L."/>
            <person name="Richter J."/>
            <person name="Russo S."/>
            <person name="Schroeder A.J."/>
            <person name="Shu S.Q."/>
            <person name="Stapleton M."/>
            <person name="Yamada C."/>
            <person name="Ashburner M."/>
            <person name="Gelbart W.M."/>
            <person name="Rubin G.M."/>
            <person name="Lewis S.E."/>
        </authorList>
    </citation>
    <scope>GENOME REANNOTATION</scope>
    <source>
        <strain evidence="7">Berkeley</strain>
    </source>
</reference>
<dbReference type="Bgee" id="FBgn0039376">
    <property type="expression patterns" value="Expressed in early-mid elongation-stage spermatid (Drosophila) in testis and 21 other cell types or tissues"/>
</dbReference>
<dbReference type="DNASU" id="43120"/>
<reference evidence="4 7" key="10">
    <citation type="journal article" date="2007" name="Science">
        <title>Sequence finishing and mapping of Drosophila melanogaster heterochromatin.</title>
        <authorList>
            <person name="Hoskins R.A."/>
            <person name="Carlson J.W."/>
            <person name="Kennedy C."/>
            <person name="Acevedo D."/>
            <person name="Evans-Holm M."/>
            <person name="Frise E."/>
            <person name="Wan K.H."/>
            <person name="Park S."/>
            <person name="Mendez-Lago M."/>
            <person name="Rossi F."/>
            <person name="Villasante A."/>
            <person name="Dimitri P."/>
            <person name="Karpen G.H."/>
            <person name="Celniker S.E."/>
        </authorList>
    </citation>
    <scope>NUCLEOTIDE SEQUENCE [LARGE SCALE GENOMIC DNA]</scope>
    <source>
        <strain evidence="7">Berkeley</strain>
    </source>
</reference>
<evidence type="ECO:0000256" key="2">
    <source>
        <dbReference type="SAM" id="MobiDB-lite"/>
    </source>
</evidence>
<reference evidence="4" key="11">
    <citation type="journal article" date="2015" name="G3 (Bethesda)">
        <title>Gene Model Annotations for Drosophila melanogaster: Impact of High-Throughput Data.</title>
        <authorList>
            <consortium name="FlyBase Consortium"/>
            <person name="Matthews B.B."/>
            <person name="Dos Santos G."/>
            <person name="Crosby M.A."/>
            <person name="Emmert D.B."/>
            <person name="St Pierre S.E."/>
            <person name="Gramates L.S."/>
            <person name="Zhou P."/>
            <person name="Schroeder A.J."/>
            <person name="Falls K."/>
            <person name="Strelets V."/>
            <person name="Russo S.M."/>
            <person name="Gelbart W.M."/>
            <person name="null"/>
        </authorList>
    </citation>
    <scope>NUCLEOTIDE SEQUENCE</scope>
</reference>
<reference evidence="4 7" key="7">
    <citation type="journal article" date="2005" name="PLoS Comput. Biol.">
        <title>Combined evidence annotation of transposable elements in genome sequences.</title>
        <authorList>
            <person name="Quesneville H."/>
            <person name="Bergman C.M."/>
            <person name="Andrieu O."/>
            <person name="Autard D."/>
            <person name="Nouaud D."/>
            <person name="Ashburner M."/>
            <person name="Anxolabehere D."/>
        </authorList>
    </citation>
    <scope>NUCLEOTIDE SEQUENCE [LARGE SCALE GENOMIC DNA]</scope>
    <source>
        <strain evidence="7">Berkeley</strain>
    </source>
</reference>
<dbReference type="PANTHER" id="PTHR37161">
    <property type="entry name" value="HDC10475"/>
    <property type="match status" value="1"/>
</dbReference>
<dbReference type="PANTHER" id="PTHR37161:SF2">
    <property type="entry name" value="AT11648P-RELATED"/>
    <property type="match status" value="1"/>
</dbReference>
<gene>
    <name evidence="4" type="primary">Dmel\CG14354</name>
    <name evidence="4 6" type="ORF">CG14354</name>
    <name evidence="4" type="ORF">Dmel_CG14354</name>
</gene>
<reference evidence="4" key="14">
    <citation type="submission" date="2023-12" db="EMBL/GenBank/DDBJ databases">
        <authorList>
            <consortium name="FlyBase"/>
        </authorList>
    </citation>
    <scope>NUCLEOTIDE SEQUENCE</scope>
</reference>
<reference evidence="4" key="12">
    <citation type="journal article" date="2015" name="G3 (Bethesda)">
        <title>Gene Model Annotations for Drosophila melanogaster: The Rule-Benders.</title>
        <authorList>
            <consortium name="FlyBase Consortium"/>
            <person name="Crosby M.A."/>
            <person name="Gramates L.S."/>
            <person name="Dos Santos G."/>
            <person name="Matthews B.B."/>
            <person name="St Pierre S.E."/>
            <person name="Zhou P."/>
            <person name="Schroeder A.J."/>
            <person name="Falls K."/>
            <person name="Emmert D.B."/>
            <person name="Russo S.M."/>
            <person name="Gelbart W.M."/>
            <person name="null"/>
        </authorList>
    </citation>
    <scope>NUCLEOTIDE SEQUENCE</scope>
</reference>
<reference evidence="7" key="4">
    <citation type="journal article" date="2002" name="Genome Biol.">
        <title>The transposable elements of the Drosophila melanogaster euchromatin: a genomics perspective.</title>
        <authorList>
            <person name="Kaminker J.S."/>
            <person name="Bergman C.M."/>
            <person name="Kronmiller B."/>
            <person name="Carlson J."/>
            <person name="Svirskas R."/>
            <person name="Patel S."/>
            <person name="Frise E."/>
            <person name="Wheeler D.A."/>
            <person name="Lewis S.E."/>
            <person name="Rubin G.M."/>
            <person name="Ashburner M."/>
            <person name="Celniker S.E."/>
        </authorList>
    </citation>
    <scope>NUCLEOTIDE SEQUENCE [LARGE SCALE GENOMIC DNA]</scope>
    <source>
        <strain evidence="7">Berkeley</strain>
    </source>
</reference>
<dbReference type="FlyBase" id="FBgn0039376">
    <property type="gene designation" value="CG14354"/>
</dbReference>
<evidence type="ECO:0000313" key="4">
    <source>
        <dbReference type="EMBL" id="AAF56512.1"/>
    </source>
</evidence>
<dbReference type="OMA" id="EWEYNEQ"/>
<evidence type="ECO:0000256" key="3">
    <source>
        <dbReference type="SAM" id="SignalP"/>
    </source>
</evidence>
<dbReference type="BioGRID-ORCS" id="43120">
    <property type="hits" value="0 hits in 1 CRISPR screen"/>
</dbReference>
<dbReference type="InterPro" id="IPR007999">
    <property type="entry name" value="DUF745"/>
</dbReference>
<dbReference type="Proteomes" id="UP000000803">
    <property type="component" value="Chromosome 3R"/>
</dbReference>
<reference evidence="4 7" key="9">
    <citation type="journal article" date="2007" name="Science">
        <title>The Release 5.1 annotation of Drosophila melanogaster heterochromatin.</title>
        <authorList>
            <person name="Smith C.D."/>
            <person name="Shu S."/>
            <person name="Mungall C.J."/>
            <person name="Karpen G.H."/>
        </authorList>
    </citation>
    <scope>NUCLEOTIDE SEQUENCE [LARGE SCALE GENOMIC DNA]</scope>
    <source>
        <strain evidence="7">Berkeley</strain>
    </source>
</reference>
<dbReference type="AGR" id="FB:FBgn0039376"/>
<feature type="region of interest" description="Disordered" evidence="2">
    <location>
        <begin position="249"/>
        <end position="278"/>
    </location>
</feature>
<dbReference type="VEuPathDB" id="VectorBase:FBgn0039376"/>
<dbReference type="AlphaFoldDB" id="Q9VBL8"/>
<dbReference type="EMBL" id="AY089313">
    <property type="protein sequence ID" value="AAL90051.1"/>
    <property type="molecule type" value="mRNA"/>
</dbReference>
<evidence type="ECO:0000256" key="1">
    <source>
        <dbReference type="SAM" id="Coils"/>
    </source>
</evidence>
<keyword evidence="1" id="KW-0175">Coiled coil</keyword>
<reference evidence="4 7" key="5">
    <citation type="journal article" date="2002" name="Genome Biol.">
        <title>Heterochromatic sequences in a Drosophila whole-genome shotgun assembly.</title>
        <authorList>
            <person name="Hoskins R.A."/>
            <person name="Smith C.D."/>
            <person name="Carlson J.W."/>
            <person name="Carvalho A.B."/>
            <person name="Halpern A."/>
            <person name="Kaminker J.S."/>
            <person name="Kennedy C."/>
            <person name="Mungall C.J."/>
            <person name="Sullivan B.A."/>
            <person name="Sutton G.G."/>
            <person name="Yasuhara J.C."/>
            <person name="Wakimoto B.T."/>
            <person name="Myers E.W."/>
            <person name="Celniker S.E."/>
            <person name="Rubin G.M."/>
            <person name="Karpen G.H."/>
        </authorList>
    </citation>
    <scope>NUCLEOTIDE SEQUENCE [LARGE SCALE GENOMIC DNA]</scope>
    <source>
        <strain evidence="7">Berkeley</strain>
    </source>
</reference>
<dbReference type="IntAct" id="Q9VBL8">
    <property type="interactions" value="5"/>
</dbReference>
<dbReference type="KEGG" id="dme:Dmel_CG14354"/>
<evidence type="ECO:0000313" key="6">
    <source>
        <dbReference type="FlyBase" id="FBgn0039376"/>
    </source>
</evidence>
<reference evidence="4" key="15">
    <citation type="submission" date="2024-06" db="EMBL/GenBank/DDBJ databases">
        <title>Drosophila melanogaster release 4 sequence.</title>
        <authorList>
            <consortium name="Berkeley Drosophila Genome Project"/>
            <person name="Celniker S."/>
            <person name="Carlson J."/>
            <person name="Wan K."/>
            <person name="Pfeiffer B."/>
            <person name="Frise E."/>
            <person name="George R."/>
            <person name="Hoskins R."/>
            <person name="Stapleton M."/>
            <person name="Pacleb J."/>
            <person name="Park S."/>
            <person name="Svirskas R."/>
            <person name="Smith E."/>
            <person name="Yu C."/>
            <person name="Rubin G."/>
        </authorList>
    </citation>
    <scope>NUCLEOTIDE SEQUENCE</scope>
</reference>
<dbReference type="PaxDb" id="7227-FBpp0084279"/>
<sequence>MRIALPRLLCHILLYHLLMISSSLAACYQRHSSCPQNQQQSRSQLLDQSADLTMGIRQGNSKQTASNIAQKAAQEAKKASDTQAPAALAAARQVKHQLAEKAIAAAKAAEAALAGKQQLMEQLQDEVHEAEIIVQEETYSLVGSQTNVNVAVATAKQCQTLLQSLRSSVKVAEEAVSNAEAAASGAQQELCEKNQLVETARQRAEMLMQQLRSAKLDYTNTRKAAYRAACAANEARNKAVRDRRSYEEDIGGTFGQQQQQQQQMLHNHDQPGNLQDPEVKGQVEGWEYNEQGKAIFSN</sequence>
<proteinExistence type="evidence at transcript level"/>
<name>Q9VBL8_DROME</name>
<dbReference type="EMBL" id="AE014297">
    <property type="protein sequence ID" value="AAF56512.1"/>
    <property type="molecule type" value="Genomic_DNA"/>
</dbReference>
<reference evidence="4" key="8">
    <citation type="submission" date="2006-08" db="EMBL/GenBank/DDBJ databases">
        <authorList>
            <person name="Celniker S."/>
            <person name="Carlson J."/>
            <person name="Wan K."/>
            <person name="Frise E."/>
            <person name="Hoskins R."/>
            <person name="Park S."/>
            <person name="Svirskas R."/>
            <person name="Rubin G."/>
        </authorList>
    </citation>
    <scope>NUCLEOTIDE SEQUENCE</scope>
</reference>
<organism evidence="4 7">
    <name type="scientific">Drosophila melanogaster</name>
    <name type="common">Fruit fly</name>
    <dbReference type="NCBI Taxonomy" id="7227"/>
    <lineage>
        <taxon>Eukaryota</taxon>
        <taxon>Metazoa</taxon>
        <taxon>Ecdysozoa</taxon>
        <taxon>Arthropoda</taxon>
        <taxon>Hexapoda</taxon>
        <taxon>Insecta</taxon>
        <taxon>Pterygota</taxon>
        <taxon>Neoptera</taxon>
        <taxon>Endopterygota</taxon>
        <taxon>Diptera</taxon>
        <taxon>Brachycera</taxon>
        <taxon>Muscomorpha</taxon>
        <taxon>Ephydroidea</taxon>
        <taxon>Drosophilidae</taxon>
        <taxon>Drosophila</taxon>
        <taxon>Sophophora</taxon>
    </lineage>
</organism>
<keyword evidence="7" id="KW-1185">Reference proteome</keyword>
<dbReference type="PROSITE" id="PS51257">
    <property type="entry name" value="PROKAR_LIPOPROTEIN"/>
    <property type="match status" value="1"/>
</dbReference>
<protein>
    <submittedName>
        <fullName evidence="5">AT11648p</fullName>
    </submittedName>
</protein>
<reference evidence="4" key="13">
    <citation type="journal article" date="2015" name="Genome Res.">
        <title>The Release 6 reference sequence of the Drosophila melanogaster genome.</title>
        <authorList>
            <person name="Hoskins R.A."/>
            <person name="Carlson J.W."/>
            <person name="Wan K.H."/>
            <person name="Park S."/>
            <person name="Mendez I."/>
            <person name="Galle S.E."/>
            <person name="Booth B.W."/>
            <person name="Pfeiffer B.D."/>
            <person name="George R.A."/>
            <person name="Svirskas R."/>
            <person name="Krzywinski M."/>
            <person name="Schein J."/>
            <person name="Accardo M.C."/>
            <person name="Damia E."/>
            <person name="Messina G."/>
            <person name="Mendez-Lago M."/>
            <person name="de Pablos B."/>
            <person name="Demakova O.V."/>
            <person name="Andreyeva E.N."/>
            <person name="Boldyreva L.V."/>
            <person name="Marra M."/>
            <person name="Carvalho A.B."/>
            <person name="Dimitri P."/>
            <person name="Villasante A."/>
            <person name="Zhimulev I.F."/>
            <person name="Rubin G.M."/>
            <person name="Karpen G.H."/>
            <person name="Celniker S.E."/>
        </authorList>
    </citation>
    <scope>NUCLEOTIDE SEQUENCE</scope>
</reference>
<feature type="chain" id="PRO_5015100057" evidence="3">
    <location>
        <begin position="26"/>
        <end position="298"/>
    </location>
</feature>
<feature type="signal peptide" evidence="3">
    <location>
        <begin position="1"/>
        <end position="25"/>
    </location>
</feature>
<reference evidence="7" key="2">
    <citation type="journal article" date="2002" name="Genome Biol.">
        <title>Finishing a whole-genome shotgun: release 3 of the Drosophila melanogaster euchromatic genome sequence.</title>
        <authorList>
            <person name="Celniker S.E."/>
            <person name="Wheeler D.A."/>
            <person name="Kronmiller B."/>
            <person name="Carlson J.W."/>
            <person name="Halpern A."/>
            <person name="Patel S."/>
            <person name="Adams M."/>
            <person name="Champe M."/>
            <person name="Dugan S.P."/>
            <person name="Frise E."/>
            <person name="Hodgson A."/>
            <person name="George R.A."/>
            <person name="Hoskins R.A."/>
            <person name="Laverty T."/>
            <person name="Muzny D.M."/>
            <person name="Nelson C.R."/>
            <person name="Pacleb J.M."/>
            <person name="Park S."/>
            <person name="Pfeiffer B.D."/>
            <person name="Richards S."/>
            <person name="Sodergren E.J."/>
            <person name="Svirskas R."/>
            <person name="Tabor P.E."/>
            <person name="Wan K."/>
            <person name="Stapleton M."/>
            <person name="Sutton G.G."/>
            <person name="Venter C."/>
            <person name="Weinstock G."/>
            <person name="Scherer S.E."/>
            <person name="Myers E.W."/>
            <person name="Gibbs R.A."/>
            <person name="Rubin G.M."/>
        </authorList>
    </citation>
    <scope>NUCLEOTIDE SEQUENCE [LARGE SCALE GENOMIC DNA]</scope>
    <source>
        <strain evidence="7">Berkeley</strain>
    </source>
</reference>
<feature type="coiled-coil region" evidence="1">
    <location>
        <begin position="162"/>
        <end position="217"/>
    </location>
</feature>
<dbReference type="UCSC" id="CG14354-RA">
    <property type="organism name" value="d. melanogaster"/>
</dbReference>
<evidence type="ECO:0000313" key="5">
    <source>
        <dbReference type="EMBL" id="AAL90051.1"/>
    </source>
</evidence>
<dbReference type="GeneID" id="43120"/>
<dbReference type="eggNOG" id="ENOG502S3C1">
    <property type="taxonomic scope" value="Eukaryota"/>
</dbReference>
<dbReference type="Pfam" id="PF05335">
    <property type="entry name" value="DUF745"/>
    <property type="match status" value="1"/>
</dbReference>
<reference evidence="4 7" key="1">
    <citation type="journal article" date="2000" name="Science">
        <title>The genome sequence of Drosophila melanogaster.</title>
        <authorList>
            <person name="Adams M.D."/>
            <person name="Celniker S.E."/>
            <person name="Holt R.A."/>
            <person name="Evans C.A."/>
            <person name="Gocayne J.D."/>
            <person name="Amanatides P.G."/>
            <person name="Scherer S.E."/>
            <person name="Li P.W."/>
            <person name="Hoskins R.A."/>
            <person name="Galle R.F."/>
            <person name="George R.A."/>
            <person name="Lewis S.E."/>
            <person name="Richards S."/>
            <person name="Ashburner M."/>
            <person name="Henderson S.N."/>
            <person name="Sutton G.G."/>
            <person name="Wortman J.R."/>
            <person name="Yandell M.D."/>
            <person name="Zhang Q."/>
            <person name="Chen L.X."/>
            <person name="Brandon R.C."/>
            <person name="Rogers Y.H."/>
            <person name="Blazej R.G."/>
            <person name="Champe M."/>
            <person name="Pfeiffer B.D."/>
            <person name="Wan K.H."/>
            <person name="Doyle C."/>
            <person name="Baxter E.G."/>
            <person name="Helt G."/>
            <person name="Nelson C.R."/>
            <person name="Gabor G.L."/>
            <person name="Abril J.F."/>
            <person name="Agbayani A."/>
            <person name="An H.J."/>
            <person name="Andrews-Pfannkoch C."/>
            <person name="Baldwin D."/>
            <person name="Ballew R.M."/>
            <person name="Basu A."/>
            <person name="Baxendale J."/>
            <person name="Bayraktaroglu L."/>
            <person name="Beasley E.M."/>
            <person name="Beeson K.Y."/>
            <person name="Benos P.V."/>
            <person name="Berman B.P."/>
            <person name="Bhandari D."/>
            <person name="Bolshakov S."/>
            <person name="Borkova D."/>
            <person name="Botchan M.R."/>
            <person name="Bouck J."/>
            <person name="Brokstein P."/>
            <person name="Brottier P."/>
            <person name="Burtis K.C."/>
            <person name="Busam D.A."/>
            <person name="Butler H."/>
            <person name="Cadieu E."/>
            <person name="Center A."/>
            <person name="Chandra I."/>
            <person name="Cherry J.M."/>
            <person name="Cawley S."/>
            <person name="Dahlke C."/>
            <person name="Davenport L.B."/>
            <person name="Davies P."/>
            <person name="de Pablos B."/>
            <person name="Delcher A."/>
            <person name="Deng Z."/>
            <person name="Mays A.D."/>
            <person name="Dew I."/>
            <person name="Dietz S.M."/>
            <person name="Dodson K."/>
            <person name="Doup L.E."/>
            <person name="Downes M."/>
            <person name="Dugan-Rocha S."/>
            <person name="Dunkov B.C."/>
            <person name="Dunn P."/>
            <person name="Durbin K.J."/>
            <person name="Evangelista C.C."/>
            <person name="Ferraz C."/>
            <person name="Ferriera S."/>
            <person name="Fleischmann W."/>
            <person name="Fosler C."/>
            <person name="Gabrielian A.E."/>
            <person name="Garg N.S."/>
            <person name="Gelbart W.M."/>
            <person name="Glasser K."/>
            <person name="Glodek A."/>
            <person name="Gong F."/>
            <person name="Gorrell J.H."/>
            <person name="Gu Z."/>
            <person name="Guan P."/>
            <person name="Harris M."/>
            <person name="Harris N.L."/>
            <person name="Harvey D."/>
            <person name="Heiman T.J."/>
            <person name="Hernandez J.R."/>
            <person name="Houck J."/>
            <person name="Hostin D."/>
            <person name="Houston K.A."/>
            <person name="Howland T.J."/>
            <person name="Wei M.H."/>
            <person name="Ibegwam C."/>
            <person name="Jalali M."/>
            <person name="Kalush F."/>
            <person name="Karpen G.H."/>
            <person name="Ke Z."/>
            <person name="Kennison J.A."/>
            <person name="Ketchum K.A."/>
            <person name="Kimmel B.E."/>
            <person name="Kodira C.D."/>
            <person name="Kraft C."/>
            <person name="Kravitz S."/>
            <person name="Kulp D."/>
            <person name="Lai Z."/>
            <person name="Lasko P."/>
            <person name="Lei Y."/>
            <person name="Levitsky A.A."/>
            <person name="Li J."/>
            <person name="Li Z."/>
            <person name="Liang Y."/>
            <person name="Lin X."/>
            <person name="Liu X."/>
            <person name="Mattei B."/>
            <person name="McIntosh T.C."/>
            <person name="McLeod M.P."/>
            <person name="McPherson D."/>
            <person name="Merkulov G."/>
            <person name="Milshina N.V."/>
            <person name="Mobarry C."/>
            <person name="Morris J."/>
            <person name="Moshrefi A."/>
            <person name="Mount S.M."/>
            <person name="Moy M."/>
            <person name="Murphy B."/>
            <person name="Murphy L."/>
            <person name="Muzny D.M."/>
            <person name="Nelson D.L."/>
            <person name="Nelson D.R."/>
            <person name="Nelson K.A."/>
            <person name="Nixon K."/>
            <person name="Nusskern D.R."/>
            <person name="Pacleb J.M."/>
            <person name="Palazzolo M."/>
            <person name="Pittman G.S."/>
            <person name="Pan S."/>
            <person name="Pollard J."/>
            <person name="Puri V."/>
            <person name="Reese M.G."/>
            <person name="Reinert K."/>
            <person name="Remington K."/>
            <person name="Saunders R.D."/>
            <person name="Scheeler F."/>
            <person name="Shen H."/>
            <person name="Shue B.C."/>
            <person name="Siden-Kiamos I."/>
            <person name="Simpson M."/>
            <person name="Skupski M.P."/>
            <person name="Smith T."/>
            <person name="Spier E."/>
            <person name="Spradling A.C."/>
            <person name="Stapleton M."/>
            <person name="Strong R."/>
            <person name="Sun E."/>
            <person name="Svirskas R."/>
            <person name="Tector C."/>
            <person name="Turner R."/>
            <person name="Venter E."/>
            <person name="Wang A.H."/>
            <person name="Wang X."/>
            <person name="Wang Z.Y."/>
            <person name="Wassarman D.A."/>
            <person name="Weinstock G.M."/>
            <person name="Weissenbach J."/>
            <person name="Williams S.M."/>
            <person name="WoodageT"/>
            <person name="Worley K.C."/>
            <person name="Wu D."/>
            <person name="Yang S."/>
            <person name="Yao Q.A."/>
            <person name="Ye J."/>
            <person name="Yeh R.F."/>
            <person name="Zaveri J.S."/>
            <person name="Zhan M."/>
            <person name="Zhang G."/>
            <person name="Zhao Q."/>
            <person name="Zheng L."/>
            <person name="Zheng X.H."/>
            <person name="Zhong F.N."/>
            <person name="Zhong W."/>
            <person name="Zhou X."/>
            <person name="Zhu S."/>
            <person name="Zhu X."/>
            <person name="Smith H.O."/>
            <person name="Gibbs R.A."/>
            <person name="Myers E.W."/>
            <person name="Rubin G.M."/>
            <person name="Venter J.C."/>
        </authorList>
    </citation>
    <scope>NUCLEOTIDE SEQUENCE [LARGE SCALE GENOMIC DNA]</scope>
    <source>
        <strain evidence="7">Berkeley</strain>
    </source>
</reference>
<evidence type="ECO:0000313" key="7">
    <source>
        <dbReference type="Proteomes" id="UP000000803"/>
    </source>
</evidence>
<dbReference type="OrthoDB" id="7868124at2759"/>
<dbReference type="HOGENOM" id="CLU_049377_3_0_1"/>